<name>A0AAU7C658_9BACT</name>
<sequence>MNTSWNFTDDESTEVITLDRILRGESELRLVTHDDDDGSWQFLDGEHVLEENALVVDLGEMTQFDPTLLELADLPRGSYAWRASRDHPWSRAVGEPPHTLP</sequence>
<reference evidence="1" key="1">
    <citation type="submission" date="2024-05" db="EMBL/GenBank/DDBJ databases">
        <title>Planctomycetes of the genus Singulisphaera possess chitinolytic capabilities.</title>
        <authorList>
            <person name="Ivanova A."/>
        </authorList>
    </citation>
    <scope>NUCLEOTIDE SEQUENCE</scope>
    <source>
        <strain evidence="1">Ch08T</strain>
    </source>
</reference>
<proteinExistence type="predicted"/>
<dbReference type="EMBL" id="CP155447">
    <property type="protein sequence ID" value="XBH00741.1"/>
    <property type="molecule type" value="Genomic_DNA"/>
</dbReference>
<evidence type="ECO:0000313" key="1">
    <source>
        <dbReference type="EMBL" id="XBH00741.1"/>
    </source>
</evidence>
<gene>
    <name evidence="1" type="ORF">V5E97_20520</name>
</gene>
<accession>A0AAU7C658</accession>
<protein>
    <recommendedName>
        <fullName evidence="2">DUF2185 domain-containing protein</fullName>
    </recommendedName>
</protein>
<dbReference type="AlphaFoldDB" id="A0AAU7C658"/>
<dbReference type="RefSeq" id="WP_406693412.1">
    <property type="nucleotide sequence ID" value="NZ_CP155447.1"/>
</dbReference>
<evidence type="ECO:0008006" key="2">
    <source>
        <dbReference type="Google" id="ProtNLM"/>
    </source>
</evidence>
<organism evidence="1">
    <name type="scientific">Singulisphaera sp. Ch08</name>
    <dbReference type="NCBI Taxonomy" id="3120278"/>
    <lineage>
        <taxon>Bacteria</taxon>
        <taxon>Pseudomonadati</taxon>
        <taxon>Planctomycetota</taxon>
        <taxon>Planctomycetia</taxon>
        <taxon>Isosphaerales</taxon>
        <taxon>Isosphaeraceae</taxon>
        <taxon>Singulisphaera</taxon>
    </lineage>
</organism>